<evidence type="ECO:0000313" key="3">
    <source>
        <dbReference type="EMBL" id="GGI12648.1"/>
    </source>
</evidence>
<dbReference type="Proteomes" id="UP000619536">
    <property type="component" value="Unassembled WGS sequence"/>
</dbReference>
<evidence type="ECO:0000259" key="2">
    <source>
        <dbReference type="Pfam" id="PF13407"/>
    </source>
</evidence>
<dbReference type="EMBL" id="BMDH01000001">
    <property type="protein sequence ID" value="GGI12648.1"/>
    <property type="molecule type" value="Genomic_DNA"/>
</dbReference>
<evidence type="ECO:0000256" key="1">
    <source>
        <dbReference type="ARBA" id="ARBA00004196"/>
    </source>
</evidence>
<comment type="caution">
    <text evidence="3">The sequence shown here is derived from an EMBL/GenBank/DDBJ whole genome shotgun (WGS) entry which is preliminary data.</text>
</comment>
<comment type="subcellular location">
    <subcellularLocation>
        <location evidence="1">Cell envelope</location>
    </subcellularLocation>
</comment>
<proteinExistence type="predicted"/>
<dbReference type="PROSITE" id="PS51257">
    <property type="entry name" value="PROKAR_LIPOPROTEIN"/>
    <property type="match status" value="1"/>
</dbReference>
<dbReference type="RefSeq" id="WP_188354390.1">
    <property type="nucleotide sequence ID" value="NZ_BMDH01000001.1"/>
</dbReference>
<dbReference type="PANTHER" id="PTHR30036">
    <property type="entry name" value="D-XYLOSE-BINDING PERIPLASMIC PROTEIN"/>
    <property type="match status" value="1"/>
</dbReference>
<reference evidence="3" key="2">
    <citation type="submission" date="2020-09" db="EMBL/GenBank/DDBJ databases">
        <authorList>
            <person name="Sun Q."/>
            <person name="Sedlacek I."/>
        </authorList>
    </citation>
    <scope>NUCLEOTIDE SEQUENCE</scope>
    <source>
        <strain evidence="3">CCM 8606</strain>
    </source>
</reference>
<dbReference type="Gene3D" id="3.40.50.2300">
    <property type="match status" value="1"/>
</dbReference>
<dbReference type="GO" id="GO:0030288">
    <property type="term" value="C:outer membrane-bounded periplasmic space"/>
    <property type="evidence" value="ECO:0007669"/>
    <property type="project" value="TreeGrafter"/>
</dbReference>
<dbReference type="Pfam" id="PF13407">
    <property type="entry name" value="Peripla_BP_4"/>
    <property type="match status" value="1"/>
</dbReference>
<dbReference type="InterPro" id="IPR050555">
    <property type="entry name" value="Bact_Solute-Bind_Prot2"/>
</dbReference>
<accession>A0A8J3ALP9</accession>
<sequence>MKIVHHLHITICRVIAGALSVCLLIGVGGCSQEQLWPKVAQESAIGDTPHLEPYPAHDGVDFSDMQVAIIAHSSEHQDTDRRSAFIESAVNIQDMKAIVMQSHGDAGGQQRLVQDAITRGVSAIILAYDSAQGWDDTLAKARAAGIPVILHEEYAQKGEEIDQYIANKLYAARIVWQESHQSTTADQAKTQLAQTIADVINNEPHARTLTLDTAWLSE</sequence>
<dbReference type="AlphaFoldDB" id="A0A8J3ALP9"/>
<gene>
    <name evidence="3" type="ORF">GCM10007377_02010</name>
</gene>
<dbReference type="SUPFAM" id="SSF53822">
    <property type="entry name" value="Periplasmic binding protein-like I"/>
    <property type="match status" value="1"/>
</dbReference>
<dbReference type="GO" id="GO:0030246">
    <property type="term" value="F:carbohydrate binding"/>
    <property type="evidence" value="ECO:0007669"/>
    <property type="project" value="TreeGrafter"/>
</dbReference>
<dbReference type="InterPro" id="IPR028082">
    <property type="entry name" value="Peripla_BP_I"/>
</dbReference>
<reference evidence="3" key="1">
    <citation type="journal article" date="2014" name="Int. J. Syst. Evol. Microbiol.">
        <title>Complete genome sequence of Corynebacterium casei LMG S-19264T (=DSM 44701T), isolated from a smear-ripened cheese.</title>
        <authorList>
            <consortium name="US DOE Joint Genome Institute (JGI-PGF)"/>
            <person name="Walter F."/>
            <person name="Albersmeier A."/>
            <person name="Kalinowski J."/>
            <person name="Ruckert C."/>
        </authorList>
    </citation>
    <scope>NUCLEOTIDE SEQUENCE</scope>
    <source>
        <strain evidence="3">CCM 8606</strain>
    </source>
</reference>
<keyword evidence="4" id="KW-1185">Reference proteome</keyword>
<name>A0A8J3ALP9_9BIFI</name>
<feature type="domain" description="Periplasmic binding protein" evidence="2">
    <location>
        <begin position="86"/>
        <end position="168"/>
    </location>
</feature>
<evidence type="ECO:0000313" key="4">
    <source>
        <dbReference type="Proteomes" id="UP000619536"/>
    </source>
</evidence>
<protein>
    <submittedName>
        <fullName evidence="3">Sugar ABC transporter substrate-binding protein</fullName>
    </submittedName>
</protein>
<organism evidence="3 4">
    <name type="scientific">Galliscardovia ingluviei</name>
    <dbReference type="NCBI Taxonomy" id="1769422"/>
    <lineage>
        <taxon>Bacteria</taxon>
        <taxon>Bacillati</taxon>
        <taxon>Actinomycetota</taxon>
        <taxon>Actinomycetes</taxon>
        <taxon>Bifidobacteriales</taxon>
        <taxon>Bifidobacteriaceae</taxon>
        <taxon>Galliscardovia</taxon>
    </lineage>
</organism>
<dbReference type="InterPro" id="IPR025997">
    <property type="entry name" value="SBP_2_dom"/>
</dbReference>